<gene>
    <name evidence="3" type="ORF">Esi_0207_0025</name>
</gene>
<dbReference type="InterPro" id="IPR016186">
    <property type="entry name" value="C-type_lectin-like/link_sf"/>
</dbReference>
<evidence type="ECO:0000256" key="1">
    <source>
        <dbReference type="SAM" id="MobiDB-lite"/>
    </source>
</evidence>
<sequence>MQEPHQRKYICPGPIWIVHPPRYVIPADEGHFKLSITRDGAGYNTSCLFYGASATAVAAALDALDPIDDLGGSTVVREGDGASPEYNYGFVYHIVASNSSENLVNSVDIDVVGSGVQHGCARLSTLGYWEDELNWDTGVVPSSTDEVTIPTDAGFVVLTADTAIDTLRVNGGALVTHDSTCLPGWTPAPGGTSSSFGSKKCYRFFDHASSWAAAQSACASAVSQLQPGPARGGSLRGALVTVQGLEENNWVARMCRGDSLERDCWVGMTRSYRGAGRIETGDDLEWAELENVAGESRYRSWATREPSDFENDEAGEHCVATQGSRKRAADQGEARWYDDECEAEKPFVCQAFGISTPFSLSVSTELEMAGGYIVGAGTVTSSTLAQVSGDNGEVGILNGATVLNSGSMDWSAAEACGWGGSLHNTGTLTFSGTILLEAAEDGEGFLADNAGAWPAVVNEEGGEVVFEAGSEVDLEWLLWNEGGSVVVEGELDSTGGGYSSSGTWTVEVGGEARFSDSSLIMHQSEVVVVTLQADREVTGQDVETFAGRAGYYRLAFGGEETSCIGYHASEETVEEALEEMSSIDEEGGVTVRRDGDGKLERWQYGYRYVVTFDGTRALSGGSNTLALSCAGSADDCGCVDISGGIEGTGGSRVGCGAAIFDSSDDRASTSAEFDSSTCRVQGTVELETLKEGGETVVSGGGVLAFANGGQYFLPSAVTADVEVMSGAEVVCPHSAAELVGAVNVSSGGVLWFAGAGWEALDAVSLLHSDPDTPGRSGSAVASPPGFNATIDGDVNVQGDAEVRLAAATPAATVVVLGSLTLAGGGLSGRGRISVEGSTLVVASAGDEEDDASSLRNGLTLDMYGGGEWSGGGLKARDGVTVVNRGLLEASAAGGIWFGKGGDFGARAPLDFDGEQWYENPLCGDGCTVEPSCENRDGGEILGVEGSNVVLGFVLHNEGTVRVEDHGRLEWCGEGQGGGNGTVDLPGMNSTLVFSAGGFVFGGSSSVAGEGVLEFSAGTGHELPKGGQEVSPLVKVSGHGVVTFAGTYLLLGRGVTVADKGVLVFSSVTSSTLISGEATLMDDGLIIFPLPSVLASLVDAGGGSVDAEAPWGSGEGDQDGGAGWGAASRSSVTVEGTFVWMGGAISGNARVVCAGGSEWTDGNGGGGSSAFQATTKHILNSLHLVSRGDVVWSTGDVIVSTGAAFVNQGTLLLLEETEDDDGDDLPSRIRASQKGERPGWRDGFSSGTLEAMLDGGGSADAVATGGAGSAGGGAANWAWEELSYYDASSF</sequence>
<proteinExistence type="predicted"/>
<name>D7FQQ9_ECTSI</name>
<evidence type="ECO:0000259" key="2">
    <source>
        <dbReference type="PROSITE" id="PS50041"/>
    </source>
</evidence>
<feature type="region of interest" description="Disordered" evidence="1">
    <location>
        <begin position="1217"/>
        <end position="1245"/>
    </location>
</feature>
<organism evidence="3 4">
    <name type="scientific">Ectocarpus siliculosus</name>
    <name type="common">Brown alga</name>
    <name type="synonym">Conferva siliculosa</name>
    <dbReference type="NCBI Taxonomy" id="2880"/>
    <lineage>
        <taxon>Eukaryota</taxon>
        <taxon>Sar</taxon>
        <taxon>Stramenopiles</taxon>
        <taxon>Ochrophyta</taxon>
        <taxon>PX clade</taxon>
        <taxon>Phaeophyceae</taxon>
        <taxon>Ectocarpales</taxon>
        <taxon>Ectocarpaceae</taxon>
        <taxon>Ectocarpus</taxon>
    </lineage>
</organism>
<protein>
    <recommendedName>
        <fullName evidence="2">C-type lectin domain-containing protein</fullName>
    </recommendedName>
</protein>
<feature type="domain" description="C-type lectin" evidence="2">
    <location>
        <begin position="197"/>
        <end position="350"/>
    </location>
</feature>
<dbReference type="CDD" id="cd00037">
    <property type="entry name" value="CLECT"/>
    <property type="match status" value="1"/>
</dbReference>
<dbReference type="EMBL" id="FN649727">
    <property type="protein sequence ID" value="CBJ49166.1"/>
    <property type="molecule type" value="Genomic_DNA"/>
</dbReference>
<evidence type="ECO:0000313" key="4">
    <source>
        <dbReference type="Proteomes" id="UP000002630"/>
    </source>
</evidence>
<keyword evidence="4" id="KW-1185">Reference proteome</keyword>
<dbReference type="InParanoid" id="D7FQQ9"/>
<dbReference type="PROSITE" id="PS50041">
    <property type="entry name" value="C_TYPE_LECTIN_2"/>
    <property type="match status" value="1"/>
</dbReference>
<dbReference type="InterPro" id="IPR016187">
    <property type="entry name" value="CTDL_fold"/>
</dbReference>
<feature type="region of interest" description="Disordered" evidence="1">
    <location>
        <begin position="1107"/>
        <end position="1126"/>
    </location>
</feature>
<accession>D7FQQ9</accession>
<dbReference type="EMBL" id="FN648384">
    <property type="protein sequence ID" value="CBJ49166.1"/>
    <property type="molecule type" value="Genomic_DNA"/>
</dbReference>
<feature type="compositionally biased region" description="Gly residues" evidence="1">
    <location>
        <begin position="1112"/>
        <end position="1123"/>
    </location>
</feature>
<dbReference type="SMART" id="SM00034">
    <property type="entry name" value="CLECT"/>
    <property type="match status" value="1"/>
</dbReference>
<dbReference type="SUPFAM" id="SSF56436">
    <property type="entry name" value="C-type lectin-like"/>
    <property type="match status" value="1"/>
</dbReference>
<dbReference type="InterPro" id="IPR001304">
    <property type="entry name" value="C-type_lectin-like"/>
</dbReference>
<dbReference type="Gene3D" id="3.10.100.10">
    <property type="entry name" value="Mannose-Binding Protein A, subunit A"/>
    <property type="match status" value="1"/>
</dbReference>
<dbReference type="Proteomes" id="UP000002630">
    <property type="component" value="Linkage Group LG02"/>
</dbReference>
<dbReference type="OrthoDB" id="206527at2759"/>
<dbReference type="STRING" id="2880.D7FQQ9"/>
<evidence type="ECO:0000313" key="3">
    <source>
        <dbReference type="EMBL" id="CBJ49166.1"/>
    </source>
</evidence>
<dbReference type="Pfam" id="PF00059">
    <property type="entry name" value="Lectin_C"/>
    <property type="match status" value="1"/>
</dbReference>
<reference evidence="3 4" key="1">
    <citation type="journal article" date="2010" name="Nature">
        <title>The Ectocarpus genome and the independent evolution of multicellularity in brown algae.</title>
        <authorList>
            <person name="Cock J.M."/>
            <person name="Sterck L."/>
            <person name="Rouze P."/>
            <person name="Scornet D."/>
            <person name="Allen A.E."/>
            <person name="Amoutzias G."/>
            <person name="Anthouard V."/>
            <person name="Artiguenave F."/>
            <person name="Aury J.M."/>
            <person name="Badger J.H."/>
            <person name="Beszteri B."/>
            <person name="Billiau K."/>
            <person name="Bonnet E."/>
            <person name="Bothwell J.H."/>
            <person name="Bowler C."/>
            <person name="Boyen C."/>
            <person name="Brownlee C."/>
            <person name="Carrano C.J."/>
            <person name="Charrier B."/>
            <person name="Cho G.Y."/>
            <person name="Coelho S.M."/>
            <person name="Collen J."/>
            <person name="Corre E."/>
            <person name="Da Silva C."/>
            <person name="Delage L."/>
            <person name="Delaroque N."/>
            <person name="Dittami S.M."/>
            <person name="Doulbeau S."/>
            <person name="Elias M."/>
            <person name="Farnham G."/>
            <person name="Gachon C.M."/>
            <person name="Gschloessl B."/>
            <person name="Heesch S."/>
            <person name="Jabbari K."/>
            <person name="Jubin C."/>
            <person name="Kawai H."/>
            <person name="Kimura K."/>
            <person name="Kloareg B."/>
            <person name="Kupper F.C."/>
            <person name="Lang D."/>
            <person name="Le Bail A."/>
            <person name="Leblanc C."/>
            <person name="Lerouge P."/>
            <person name="Lohr M."/>
            <person name="Lopez P.J."/>
            <person name="Martens C."/>
            <person name="Maumus F."/>
            <person name="Michel G."/>
            <person name="Miranda-Saavedra D."/>
            <person name="Morales J."/>
            <person name="Moreau H."/>
            <person name="Motomura T."/>
            <person name="Nagasato C."/>
            <person name="Napoli C.A."/>
            <person name="Nelson D.R."/>
            <person name="Nyvall-Collen P."/>
            <person name="Peters A.F."/>
            <person name="Pommier C."/>
            <person name="Potin P."/>
            <person name="Poulain J."/>
            <person name="Quesneville H."/>
            <person name="Read B."/>
            <person name="Rensing S.A."/>
            <person name="Ritter A."/>
            <person name="Rousvoal S."/>
            <person name="Samanta M."/>
            <person name="Samson G."/>
            <person name="Schroeder D.C."/>
            <person name="Segurens B."/>
            <person name="Strittmatter M."/>
            <person name="Tonon T."/>
            <person name="Tregear J.W."/>
            <person name="Valentin K."/>
            <person name="von Dassow P."/>
            <person name="Yamagishi T."/>
            <person name="Van de Peer Y."/>
            <person name="Wincker P."/>
        </authorList>
    </citation>
    <scope>NUCLEOTIDE SEQUENCE [LARGE SCALE GENOMIC DNA]</scope>
    <source>
        <strain evidence="4">Ec32 / CCAP1310/4</strain>
    </source>
</reference>